<dbReference type="Pfam" id="PF01844">
    <property type="entry name" value="HNH"/>
    <property type="match status" value="1"/>
</dbReference>
<dbReference type="GO" id="GO:0004519">
    <property type="term" value="F:endonuclease activity"/>
    <property type="evidence" value="ECO:0007669"/>
    <property type="project" value="InterPro"/>
</dbReference>
<dbReference type="CDD" id="cd00085">
    <property type="entry name" value="HNHc"/>
    <property type="match status" value="1"/>
</dbReference>
<sequence>MKSKRTKACEIPQKVKRWVWERDHHCCVLCGRPGNPDAHFIPRSHNGKGIEENIVTLCPECHRDYDNSERRPEIRKALRAYLMAKYPDWDEEKLRYRKWRSDYTCK</sequence>
<dbReference type="InterPro" id="IPR003615">
    <property type="entry name" value="HNH_nuc"/>
</dbReference>
<protein>
    <submittedName>
        <fullName evidence="2">HNHc</fullName>
    </submittedName>
</protein>
<dbReference type="InterPro" id="IPR002711">
    <property type="entry name" value="HNH"/>
</dbReference>
<dbReference type="SMART" id="SM00507">
    <property type="entry name" value="HNHc"/>
    <property type="match status" value="1"/>
</dbReference>
<evidence type="ECO:0000313" key="2">
    <source>
        <dbReference type="EMBL" id="DAD83718.1"/>
    </source>
</evidence>
<dbReference type="GO" id="GO:0008270">
    <property type="term" value="F:zinc ion binding"/>
    <property type="evidence" value="ECO:0007669"/>
    <property type="project" value="InterPro"/>
</dbReference>
<dbReference type="Gene3D" id="1.10.30.50">
    <property type="match status" value="1"/>
</dbReference>
<dbReference type="GO" id="GO:0003676">
    <property type="term" value="F:nucleic acid binding"/>
    <property type="evidence" value="ECO:0007669"/>
    <property type="project" value="InterPro"/>
</dbReference>
<accession>A0A8S5MN67</accession>
<proteinExistence type="predicted"/>
<reference evidence="2" key="1">
    <citation type="journal article" date="2021" name="Proc. Natl. Acad. Sci. U.S.A.">
        <title>A Catalog of Tens of Thousands of Viruses from Human Metagenomes Reveals Hidden Associations with Chronic Diseases.</title>
        <authorList>
            <person name="Tisza M.J."/>
            <person name="Buck C.B."/>
        </authorList>
    </citation>
    <scope>NUCLEOTIDE SEQUENCE</scope>
    <source>
        <strain evidence="2">CtI7W9</strain>
    </source>
</reference>
<name>A0A8S5MN67_9CAUD</name>
<organism evidence="2">
    <name type="scientific">Myoviridae sp. ctI7W9</name>
    <dbReference type="NCBI Taxonomy" id="2826636"/>
    <lineage>
        <taxon>Viruses</taxon>
        <taxon>Duplodnaviria</taxon>
        <taxon>Heunggongvirae</taxon>
        <taxon>Uroviricota</taxon>
        <taxon>Caudoviricetes</taxon>
    </lineage>
</organism>
<dbReference type="EMBL" id="BK014941">
    <property type="protein sequence ID" value="DAD83718.1"/>
    <property type="molecule type" value="Genomic_DNA"/>
</dbReference>
<feature type="domain" description="HNH nuclease" evidence="1">
    <location>
        <begin position="14"/>
        <end position="63"/>
    </location>
</feature>
<evidence type="ECO:0000259" key="1">
    <source>
        <dbReference type="SMART" id="SM00507"/>
    </source>
</evidence>